<keyword evidence="3" id="KW-1003">Cell membrane</keyword>
<dbReference type="InterPro" id="IPR011066">
    <property type="entry name" value="MscS_channel_C_sf"/>
</dbReference>
<dbReference type="InterPro" id="IPR006685">
    <property type="entry name" value="MscS_channel_2nd"/>
</dbReference>
<keyword evidence="5 7" id="KW-1133">Transmembrane helix</keyword>
<evidence type="ECO:0000256" key="2">
    <source>
        <dbReference type="ARBA" id="ARBA00008017"/>
    </source>
</evidence>
<evidence type="ECO:0000256" key="6">
    <source>
        <dbReference type="ARBA" id="ARBA00023136"/>
    </source>
</evidence>
<dbReference type="SUPFAM" id="SSF50182">
    <property type="entry name" value="Sm-like ribonucleoproteins"/>
    <property type="match status" value="1"/>
</dbReference>
<dbReference type="GO" id="GO:0005886">
    <property type="term" value="C:plasma membrane"/>
    <property type="evidence" value="ECO:0007669"/>
    <property type="project" value="UniProtKB-SubCell"/>
</dbReference>
<feature type="domain" description="Mechanosensitive ion channel MscS" evidence="8">
    <location>
        <begin position="88"/>
        <end position="153"/>
    </location>
</feature>
<gene>
    <name evidence="10" type="ORF">DWW32_03770</name>
</gene>
<accession>A0A395WBK2</accession>
<feature type="transmembrane region" description="Helical" evidence="7">
    <location>
        <begin position="6"/>
        <end position="22"/>
    </location>
</feature>
<dbReference type="SUPFAM" id="SSF82689">
    <property type="entry name" value="Mechanosensitive channel protein MscS (YggB), C-terminal domain"/>
    <property type="match status" value="1"/>
</dbReference>
<dbReference type="GO" id="GO:0008381">
    <property type="term" value="F:mechanosensitive monoatomic ion channel activity"/>
    <property type="evidence" value="ECO:0007669"/>
    <property type="project" value="InterPro"/>
</dbReference>
<feature type="transmembrane region" description="Helical" evidence="7">
    <location>
        <begin position="66"/>
        <end position="85"/>
    </location>
</feature>
<dbReference type="Pfam" id="PF00924">
    <property type="entry name" value="MS_channel_2nd"/>
    <property type="match status" value="1"/>
</dbReference>
<evidence type="ECO:0000259" key="8">
    <source>
        <dbReference type="Pfam" id="PF00924"/>
    </source>
</evidence>
<dbReference type="InterPro" id="IPR049278">
    <property type="entry name" value="MS_channel_C"/>
</dbReference>
<comment type="similarity">
    <text evidence="2">Belongs to the MscS (TC 1.A.23) family.</text>
</comment>
<keyword evidence="4 7" id="KW-0812">Transmembrane</keyword>
<dbReference type="InterPro" id="IPR023408">
    <property type="entry name" value="MscS_beta-dom_sf"/>
</dbReference>
<reference evidence="10 11" key="1">
    <citation type="submission" date="2018-08" db="EMBL/GenBank/DDBJ databases">
        <title>A genome reference for cultivated species of the human gut microbiota.</title>
        <authorList>
            <person name="Zou Y."/>
            <person name="Xue W."/>
            <person name="Luo G."/>
        </authorList>
    </citation>
    <scope>NUCLEOTIDE SEQUENCE [LARGE SCALE GENOMIC DNA]</scope>
    <source>
        <strain evidence="10 11">AF15-20</strain>
    </source>
</reference>
<dbReference type="PANTHER" id="PTHR30221:SF1">
    <property type="entry name" value="SMALL-CONDUCTANCE MECHANOSENSITIVE CHANNEL"/>
    <property type="match status" value="1"/>
</dbReference>
<protein>
    <recommendedName>
        <fullName evidence="12">Mechanosensitive ion channel family protein</fullName>
    </recommendedName>
</protein>
<dbReference type="EMBL" id="QRYQ01000004">
    <property type="protein sequence ID" value="RGU93100.1"/>
    <property type="molecule type" value="Genomic_DNA"/>
</dbReference>
<evidence type="ECO:0000256" key="1">
    <source>
        <dbReference type="ARBA" id="ARBA00004651"/>
    </source>
</evidence>
<name>A0A395WBK2_9FIRM</name>
<dbReference type="Gene3D" id="2.30.30.60">
    <property type="match status" value="1"/>
</dbReference>
<dbReference type="PANTHER" id="PTHR30221">
    <property type="entry name" value="SMALL-CONDUCTANCE MECHANOSENSITIVE CHANNEL"/>
    <property type="match status" value="1"/>
</dbReference>
<dbReference type="Gene3D" id="3.30.70.100">
    <property type="match status" value="1"/>
</dbReference>
<evidence type="ECO:0000259" key="9">
    <source>
        <dbReference type="Pfam" id="PF21082"/>
    </source>
</evidence>
<evidence type="ECO:0000313" key="11">
    <source>
        <dbReference type="Proteomes" id="UP000265489"/>
    </source>
</evidence>
<proteinExistence type="inferred from homology"/>
<organism evidence="10 11">
    <name type="scientific">Holdemanella biformis</name>
    <dbReference type="NCBI Taxonomy" id="1735"/>
    <lineage>
        <taxon>Bacteria</taxon>
        <taxon>Bacillati</taxon>
        <taxon>Bacillota</taxon>
        <taxon>Erysipelotrichia</taxon>
        <taxon>Erysipelotrichales</taxon>
        <taxon>Erysipelotrichaceae</taxon>
        <taxon>Holdemanella</taxon>
    </lineage>
</organism>
<evidence type="ECO:0000313" key="10">
    <source>
        <dbReference type="EMBL" id="RGU93100.1"/>
    </source>
</evidence>
<feature type="transmembrane region" description="Helical" evidence="7">
    <location>
        <begin position="43"/>
        <end position="60"/>
    </location>
</feature>
<evidence type="ECO:0008006" key="12">
    <source>
        <dbReference type="Google" id="ProtNLM"/>
    </source>
</evidence>
<evidence type="ECO:0000256" key="7">
    <source>
        <dbReference type="SAM" id="Phobius"/>
    </source>
</evidence>
<evidence type="ECO:0000256" key="5">
    <source>
        <dbReference type="ARBA" id="ARBA00022989"/>
    </source>
</evidence>
<feature type="domain" description="Mechanosensitive ion channel MscS C-terminal" evidence="9">
    <location>
        <begin position="166"/>
        <end position="249"/>
    </location>
</feature>
<keyword evidence="6 7" id="KW-0472">Membrane</keyword>
<dbReference type="Pfam" id="PF21082">
    <property type="entry name" value="MS_channel_3rd"/>
    <property type="match status" value="1"/>
</dbReference>
<dbReference type="Gene3D" id="1.10.287.1260">
    <property type="match status" value="1"/>
</dbReference>
<dbReference type="InterPro" id="IPR045275">
    <property type="entry name" value="MscS_archaea/bacteria_type"/>
</dbReference>
<dbReference type="Proteomes" id="UP000265489">
    <property type="component" value="Unassembled WGS sequence"/>
</dbReference>
<comment type="caution">
    <text evidence="10">The sequence shown here is derived from an EMBL/GenBank/DDBJ whole genome shotgun (WGS) entry which is preliminary data.</text>
</comment>
<dbReference type="AlphaFoldDB" id="A0A395WBK2"/>
<evidence type="ECO:0000256" key="3">
    <source>
        <dbReference type="ARBA" id="ARBA00022475"/>
    </source>
</evidence>
<comment type="subcellular location">
    <subcellularLocation>
        <location evidence="1">Cell membrane</location>
        <topology evidence="1">Multi-pass membrane protein</topology>
    </subcellularLocation>
</comment>
<evidence type="ECO:0000256" key="4">
    <source>
        <dbReference type="ARBA" id="ARBA00022692"/>
    </source>
</evidence>
<dbReference type="InterPro" id="IPR010920">
    <property type="entry name" value="LSM_dom_sf"/>
</dbReference>
<sequence>MIYMKSIIIVTVVSIIVSIGIYKGIRKVLYKKDVTNKASFARLIKYILVFINGMIFLGQFEQTKPIMSYLAASSGVVALVLGVAAKDAFGNLCSGLMILTFKPFVEGDLIKVNQGELIGYVESIRFRHTIIRTYESNRIIVPNSTLNSATIENAFFQDTRKNNYLEIEVSYGTDIDLAIDILKSLVEKTMIEYEIQSEDPIEVKVINFSTTGIDLRVVVPSKTSLEGFDMLAKIRYELIKEYEKANIHFGNYSVEVSQS</sequence>